<proteinExistence type="predicted"/>
<feature type="region of interest" description="Disordered" evidence="1">
    <location>
        <begin position="1"/>
        <end position="20"/>
    </location>
</feature>
<keyword evidence="3" id="KW-1185">Reference proteome</keyword>
<protein>
    <submittedName>
        <fullName evidence="2">Uncharacterized protein</fullName>
    </submittedName>
</protein>
<dbReference type="EMBL" id="JAJJMB010012492">
    <property type="protein sequence ID" value="KAI3876553.1"/>
    <property type="molecule type" value="Genomic_DNA"/>
</dbReference>
<name>A0AAD4S9E5_9MAGN</name>
<feature type="non-terminal residue" evidence="2">
    <location>
        <position position="1"/>
    </location>
</feature>
<dbReference type="Proteomes" id="UP001202328">
    <property type="component" value="Unassembled WGS sequence"/>
</dbReference>
<accession>A0AAD4S9E5</accession>
<evidence type="ECO:0000256" key="1">
    <source>
        <dbReference type="SAM" id="MobiDB-lite"/>
    </source>
</evidence>
<dbReference type="AlphaFoldDB" id="A0AAD4S9E5"/>
<evidence type="ECO:0000313" key="3">
    <source>
        <dbReference type="Proteomes" id="UP001202328"/>
    </source>
</evidence>
<sequence length="75" mass="8621">MREEKEGSKKGKRSLIKSSRKCLRDSCRRGKLKKTTIGVDSIVETRSCVLRSGVHSVAHRHRHLSRIHQQLPFPC</sequence>
<feature type="compositionally biased region" description="Basic residues" evidence="1">
    <location>
        <begin position="10"/>
        <end position="20"/>
    </location>
</feature>
<evidence type="ECO:0000313" key="2">
    <source>
        <dbReference type="EMBL" id="KAI3876553.1"/>
    </source>
</evidence>
<gene>
    <name evidence="2" type="ORF">MKW98_015936</name>
</gene>
<organism evidence="2 3">
    <name type="scientific">Papaver atlanticum</name>
    <dbReference type="NCBI Taxonomy" id="357466"/>
    <lineage>
        <taxon>Eukaryota</taxon>
        <taxon>Viridiplantae</taxon>
        <taxon>Streptophyta</taxon>
        <taxon>Embryophyta</taxon>
        <taxon>Tracheophyta</taxon>
        <taxon>Spermatophyta</taxon>
        <taxon>Magnoliopsida</taxon>
        <taxon>Ranunculales</taxon>
        <taxon>Papaveraceae</taxon>
        <taxon>Papaveroideae</taxon>
        <taxon>Papaver</taxon>
    </lineage>
</organism>
<reference evidence="2" key="1">
    <citation type="submission" date="2022-04" db="EMBL/GenBank/DDBJ databases">
        <title>A functionally conserved STORR gene fusion in Papaver species that diverged 16.8 million years ago.</title>
        <authorList>
            <person name="Catania T."/>
        </authorList>
    </citation>
    <scope>NUCLEOTIDE SEQUENCE</scope>
    <source>
        <strain evidence="2">S-188037</strain>
    </source>
</reference>
<comment type="caution">
    <text evidence="2">The sequence shown here is derived from an EMBL/GenBank/DDBJ whole genome shotgun (WGS) entry which is preliminary data.</text>
</comment>